<dbReference type="InterPro" id="IPR023187">
    <property type="entry name" value="Tscrpt_reg_MarR-type_CS"/>
</dbReference>
<dbReference type="InterPro" id="IPR036388">
    <property type="entry name" value="WH-like_DNA-bd_sf"/>
</dbReference>
<dbReference type="SMART" id="SM00347">
    <property type="entry name" value="HTH_MARR"/>
    <property type="match status" value="1"/>
</dbReference>
<feature type="domain" description="HTH marR-type" evidence="4">
    <location>
        <begin position="9"/>
        <end position="132"/>
    </location>
</feature>
<dbReference type="InterPro" id="IPR036390">
    <property type="entry name" value="WH_DNA-bd_sf"/>
</dbReference>
<dbReference type="PROSITE" id="PS50995">
    <property type="entry name" value="HTH_MARR_2"/>
    <property type="match status" value="1"/>
</dbReference>
<name>A0ABW2G3P7_9ACTN</name>
<keyword evidence="1" id="KW-0805">Transcription regulation</keyword>
<evidence type="ECO:0000313" key="5">
    <source>
        <dbReference type="EMBL" id="MFC7184160.1"/>
    </source>
</evidence>
<organism evidence="5 6">
    <name type="scientific">Kitasatospora paranensis</name>
    <dbReference type="NCBI Taxonomy" id="258053"/>
    <lineage>
        <taxon>Bacteria</taxon>
        <taxon>Bacillati</taxon>
        <taxon>Actinomycetota</taxon>
        <taxon>Actinomycetes</taxon>
        <taxon>Kitasatosporales</taxon>
        <taxon>Streptomycetaceae</taxon>
        <taxon>Kitasatospora</taxon>
    </lineage>
</organism>
<evidence type="ECO:0000256" key="2">
    <source>
        <dbReference type="ARBA" id="ARBA00023125"/>
    </source>
</evidence>
<sequence length="132" mass="14644">MAEPDIAPESALVFEWRDVLARHAAVSCALDRALGEQYGLGMSEFEVLERLWESEAESGPGKLRVQDVGQTVHLSQSALSRLIGRLEKAGLVERAMCELDRRGIFVALTDDGRARYLEARPLHREVLGRTLG</sequence>
<dbReference type="EMBL" id="JBHTAJ010000091">
    <property type="protein sequence ID" value="MFC7184160.1"/>
    <property type="molecule type" value="Genomic_DNA"/>
</dbReference>
<accession>A0ABW2G3P7</accession>
<dbReference type="Proteomes" id="UP001596435">
    <property type="component" value="Unassembled WGS sequence"/>
</dbReference>
<protein>
    <submittedName>
        <fullName evidence="5">MarR family winged helix-turn-helix transcriptional regulator</fullName>
    </submittedName>
</protein>
<dbReference type="PRINTS" id="PR00598">
    <property type="entry name" value="HTHMARR"/>
</dbReference>
<dbReference type="Pfam" id="PF12802">
    <property type="entry name" value="MarR_2"/>
    <property type="match status" value="1"/>
</dbReference>
<dbReference type="RefSeq" id="WP_345705224.1">
    <property type="nucleotide sequence ID" value="NZ_BAABKV010000001.1"/>
</dbReference>
<comment type="caution">
    <text evidence="5">The sequence shown here is derived from an EMBL/GenBank/DDBJ whole genome shotgun (WGS) entry which is preliminary data.</text>
</comment>
<evidence type="ECO:0000313" key="6">
    <source>
        <dbReference type="Proteomes" id="UP001596435"/>
    </source>
</evidence>
<evidence type="ECO:0000256" key="3">
    <source>
        <dbReference type="ARBA" id="ARBA00023163"/>
    </source>
</evidence>
<proteinExistence type="predicted"/>
<keyword evidence="2" id="KW-0238">DNA-binding</keyword>
<gene>
    <name evidence="5" type="ORF">ACFQMG_31885</name>
</gene>
<keyword evidence="3" id="KW-0804">Transcription</keyword>
<evidence type="ECO:0000259" key="4">
    <source>
        <dbReference type="PROSITE" id="PS50995"/>
    </source>
</evidence>
<dbReference type="PROSITE" id="PS01117">
    <property type="entry name" value="HTH_MARR_1"/>
    <property type="match status" value="1"/>
</dbReference>
<dbReference type="SUPFAM" id="SSF46785">
    <property type="entry name" value="Winged helix' DNA-binding domain"/>
    <property type="match status" value="1"/>
</dbReference>
<reference evidence="6" key="1">
    <citation type="journal article" date="2019" name="Int. J. Syst. Evol. Microbiol.">
        <title>The Global Catalogue of Microorganisms (GCM) 10K type strain sequencing project: providing services to taxonomists for standard genome sequencing and annotation.</title>
        <authorList>
            <consortium name="The Broad Institute Genomics Platform"/>
            <consortium name="The Broad Institute Genome Sequencing Center for Infectious Disease"/>
            <person name="Wu L."/>
            <person name="Ma J."/>
        </authorList>
    </citation>
    <scope>NUCLEOTIDE SEQUENCE [LARGE SCALE GENOMIC DNA]</scope>
    <source>
        <strain evidence="6">CGMCC 1.12859</strain>
    </source>
</reference>
<dbReference type="InterPro" id="IPR039422">
    <property type="entry name" value="MarR/SlyA-like"/>
</dbReference>
<evidence type="ECO:0000256" key="1">
    <source>
        <dbReference type="ARBA" id="ARBA00023015"/>
    </source>
</evidence>
<keyword evidence="6" id="KW-1185">Reference proteome</keyword>
<dbReference type="Gene3D" id="1.10.10.10">
    <property type="entry name" value="Winged helix-like DNA-binding domain superfamily/Winged helix DNA-binding domain"/>
    <property type="match status" value="1"/>
</dbReference>
<dbReference type="PANTHER" id="PTHR33164:SF99">
    <property type="entry name" value="MARR FAMILY REGULATORY PROTEIN"/>
    <property type="match status" value="1"/>
</dbReference>
<dbReference type="InterPro" id="IPR000835">
    <property type="entry name" value="HTH_MarR-typ"/>
</dbReference>
<dbReference type="PANTHER" id="PTHR33164">
    <property type="entry name" value="TRANSCRIPTIONAL REGULATOR, MARR FAMILY"/>
    <property type="match status" value="1"/>
</dbReference>